<comment type="caution">
    <text evidence="2">The sequence shown here is derived from an EMBL/GenBank/DDBJ whole genome shotgun (WGS) entry which is preliminary data.</text>
</comment>
<evidence type="ECO:0000256" key="1">
    <source>
        <dbReference type="SAM" id="SignalP"/>
    </source>
</evidence>
<proteinExistence type="predicted"/>
<feature type="signal peptide" evidence="1">
    <location>
        <begin position="1"/>
        <end position="18"/>
    </location>
</feature>
<keyword evidence="1" id="KW-0732">Signal</keyword>
<protein>
    <submittedName>
        <fullName evidence="2">Uncharacterized protein</fullName>
    </submittedName>
</protein>
<dbReference type="AlphaFoldDB" id="A0ABD0UHS5"/>
<dbReference type="EMBL" id="JANQDX010000014">
    <property type="protein sequence ID" value="KAL0912362.1"/>
    <property type="molecule type" value="Genomic_DNA"/>
</dbReference>
<keyword evidence="3" id="KW-1185">Reference proteome</keyword>
<evidence type="ECO:0000313" key="2">
    <source>
        <dbReference type="EMBL" id="KAL0912362.1"/>
    </source>
</evidence>
<organism evidence="2 3">
    <name type="scientific">Dendrobium thyrsiflorum</name>
    <name type="common">Pinecone-like raceme dendrobium</name>
    <name type="synonym">Orchid</name>
    <dbReference type="NCBI Taxonomy" id="117978"/>
    <lineage>
        <taxon>Eukaryota</taxon>
        <taxon>Viridiplantae</taxon>
        <taxon>Streptophyta</taxon>
        <taxon>Embryophyta</taxon>
        <taxon>Tracheophyta</taxon>
        <taxon>Spermatophyta</taxon>
        <taxon>Magnoliopsida</taxon>
        <taxon>Liliopsida</taxon>
        <taxon>Asparagales</taxon>
        <taxon>Orchidaceae</taxon>
        <taxon>Epidendroideae</taxon>
        <taxon>Malaxideae</taxon>
        <taxon>Dendrobiinae</taxon>
        <taxon>Dendrobium</taxon>
    </lineage>
</organism>
<reference evidence="2 3" key="1">
    <citation type="journal article" date="2024" name="Plant Biotechnol. J.">
        <title>Dendrobium thyrsiflorum genome and its molecular insights into genes involved in important horticultural traits.</title>
        <authorList>
            <person name="Chen B."/>
            <person name="Wang J.Y."/>
            <person name="Zheng P.J."/>
            <person name="Li K.L."/>
            <person name="Liang Y.M."/>
            <person name="Chen X.F."/>
            <person name="Zhang C."/>
            <person name="Zhao X."/>
            <person name="He X."/>
            <person name="Zhang G.Q."/>
            <person name="Liu Z.J."/>
            <person name="Xu Q."/>
        </authorList>
    </citation>
    <scope>NUCLEOTIDE SEQUENCE [LARGE SCALE GENOMIC DNA]</scope>
    <source>
        <strain evidence="2">GZMU011</strain>
    </source>
</reference>
<dbReference type="Proteomes" id="UP001552299">
    <property type="component" value="Unassembled WGS sequence"/>
</dbReference>
<gene>
    <name evidence="2" type="ORF">M5K25_018328</name>
</gene>
<name>A0ABD0UHS5_DENTH</name>
<feature type="chain" id="PRO_5044832029" evidence="1">
    <location>
        <begin position="19"/>
        <end position="89"/>
    </location>
</feature>
<sequence length="89" mass="10339">MGAWPSLLRIWANKAIRALLLAAARRRSSWTVRLRPASIWVSCRRRLSSFEEEGGVKEVSWKIVKKVKRRRRLFGLMGMGLLQGFKDEL</sequence>
<evidence type="ECO:0000313" key="3">
    <source>
        <dbReference type="Proteomes" id="UP001552299"/>
    </source>
</evidence>
<accession>A0ABD0UHS5</accession>